<dbReference type="AlphaFoldDB" id="A0A821E614"/>
<gene>
    <name evidence="1" type="ORF">TSG867_LOCUS29605</name>
</gene>
<comment type="caution">
    <text evidence="1">The sequence shown here is derived from an EMBL/GenBank/DDBJ whole genome shotgun (WGS) entry which is preliminary data.</text>
</comment>
<name>A0A821E614_9BILA</name>
<evidence type="ECO:0000313" key="1">
    <source>
        <dbReference type="EMBL" id="CAF4631089.1"/>
    </source>
</evidence>
<evidence type="ECO:0000313" key="2">
    <source>
        <dbReference type="Proteomes" id="UP000663862"/>
    </source>
</evidence>
<dbReference type="EMBL" id="CAJOBQ010004240">
    <property type="protein sequence ID" value="CAF4631089.1"/>
    <property type="molecule type" value="Genomic_DNA"/>
</dbReference>
<reference evidence="1" key="1">
    <citation type="submission" date="2021-02" db="EMBL/GenBank/DDBJ databases">
        <authorList>
            <person name="Nowell W R."/>
        </authorList>
    </citation>
    <scope>NUCLEOTIDE SEQUENCE</scope>
</reference>
<accession>A0A821E614</accession>
<dbReference type="PANTHER" id="PTHR47160:SF10">
    <property type="entry name" value="MULE TRANSPOSASE DOMAIN-CONTAINING PROTEIN"/>
    <property type="match status" value="1"/>
</dbReference>
<dbReference type="PANTHER" id="PTHR47160">
    <property type="entry name" value="PUTATIVE-RELATED"/>
    <property type="match status" value="1"/>
</dbReference>
<evidence type="ECO:0008006" key="3">
    <source>
        <dbReference type="Google" id="ProtNLM"/>
    </source>
</evidence>
<sequence>MASPTTLFYHFKSSSCAANVHTNASDQFIKANGQHRHLPAPERIELRDLRNKVKERVRAEATSVPKIYEEELAGSNISSVALILAPLPADAKSIFNRVRRKLTPPIPNSSDFDIPDRYRKTLYDKPFVGSDRFIRSKRMILFATDQQLETLFSSEWIFLDGTFDTCPSQFKQIYIIHSLKFQQTVKQKFPMAMHHGCFFHYCQSLYKEVQLLGLTTAYFDDDSTRLSCRSTMALALLPIELIEEAVQLIEDDSLTEMADFFRYFKYQWLTRVPPKYWNVSTLEFRTNNFAEGWHNKFNNRVDKNHPNVWRLFECLQREELSFRQQLGKVNCSTLFNEAFEETAECPSSSDFEARCSKKQQLVKTICDDMINVYDINFYPISYEFDRMIFSIKNKYPTHGKIFGEGYGFVYINIKTIILS</sequence>
<organism evidence="1 2">
    <name type="scientific">Rotaria socialis</name>
    <dbReference type="NCBI Taxonomy" id="392032"/>
    <lineage>
        <taxon>Eukaryota</taxon>
        <taxon>Metazoa</taxon>
        <taxon>Spiralia</taxon>
        <taxon>Gnathifera</taxon>
        <taxon>Rotifera</taxon>
        <taxon>Eurotatoria</taxon>
        <taxon>Bdelloidea</taxon>
        <taxon>Philodinida</taxon>
        <taxon>Philodinidae</taxon>
        <taxon>Rotaria</taxon>
    </lineage>
</organism>
<protein>
    <recommendedName>
        <fullName evidence="3">MULE transposase domain-containing protein</fullName>
    </recommendedName>
</protein>
<proteinExistence type="predicted"/>
<dbReference type="Proteomes" id="UP000663862">
    <property type="component" value="Unassembled WGS sequence"/>
</dbReference>